<feature type="binding site" evidence="6">
    <location>
        <position position="60"/>
    </location>
    <ligand>
        <name>substrate</name>
    </ligand>
</feature>
<gene>
    <name evidence="8" type="ORF">MKO06_08335</name>
</gene>
<comment type="similarity">
    <text evidence="1">Belongs to the transferase hexapeptide repeat family.</text>
</comment>
<dbReference type="Pfam" id="PF00132">
    <property type="entry name" value="Hexapep"/>
    <property type="match status" value="1"/>
</dbReference>
<evidence type="ECO:0000313" key="8">
    <source>
        <dbReference type="EMBL" id="MCP9199910.1"/>
    </source>
</evidence>
<dbReference type="InterPro" id="IPR018357">
    <property type="entry name" value="Hexapep_transf_CS"/>
</dbReference>
<dbReference type="Proteomes" id="UP001155280">
    <property type="component" value="Unassembled WGS sequence"/>
</dbReference>
<dbReference type="RefSeq" id="WP_241551722.1">
    <property type="nucleotide sequence ID" value="NZ_JANCNS010000002.1"/>
</dbReference>
<dbReference type="GO" id="GO:0016746">
    <property type="term" value="F:acyltransferase activity"/>
    <property type="evidence" value="ECO:0007669"/>
    <property type="project" value="UniProtKB-KW"/>
</dbReference>
<evidence type="ECO:0000256" key="1">
    <source>
        <dbReference type="ARBA" id="ARBA00007274"/>
    </source>
</evidence>
<feature type="domain" description="PglD N-terminal" evidence="7">
    <location>
        <begin position="2"/>
        <end position="71"/>
    </location>
</feature>
<dbReference type="Gene3D" id="3.40.50.20">
    <property type="match status" value="1"/>
</dbReference>
<dbReference type="CDD" id="cd03360">
    <property type="entry name" value="LbH_AT_putative"/>
    <property type="match status" value="1"/>
</dbReference>
<dbReference type="PROSITE" id="PS00101">
    <property type="entry name" value="HEXAPEP_TRANSFERASES"/>
    <property type="match status" value="1"/>
</dbReference>
<organism evidence="8 9">
    <name type="scientific">Christiangramia oceanisediminis</name>
    <dbReference type="NCBI Taxonomy" id="2920386"/>
    <lineage>
        <taxon>Bacteria</taxon>
        <taxon>Pseudomonadati</taxon>
        <taxon>Bacteroidota</taxon>
        <taxon>Flavobacteriia</taxon>
        <taxon>Flavobacteriales</taxon>
        <taxon>Flavobacteriaceae</taxon>
        <taxon>Christiangramia</taxon>
    </lineage>
</organism>
<dbReference type="PANTHER" id="PTHR43300:SF7">
    <property type="entry name" value="UDP-N-ACETYLBACILLOSAMINE N-ACETYLTRANSFERASE"/>
    <property type="match status" value="1"/>
</dbReference>
<evidence type="ECO:0000313" key="9">
    <source>
        <dbReference type="Proteomes" id="UP001155280"/>
    </source>
</evidence>
<keyword evidence="2" id="KW-0808">Transferase</keyword>
<dbReference type="InterPro" id="IPR011004">
    <property type="entry name" value="Trimer_LpxA-like_sf"/>
</dbReference>
<keyword evidence="3" id="KW-0677">Repeat</keyword>
<feature type="binding site" evidence="6">
    <location>
        <begin position="7"/>
        <end position="9"/>
    </location>
    <ligand>
        <name>substrate</name>
    </ligand>
</feature>
<dbReference type="EMBL" id="JANCNS010000002">
    <property type="protein sequence ID" value="MCP9199910.1"/>
    <property type="molecule type" value="Genomic_DNA"/>
</dbReference>
<evidence type="ECO:0000256" key="5">
    <source>
        <dbReference type="PIRSR" id="PIRSR620019-1"/>
    </source>
</evidence>
<name>A0A9X2I395_9FLAO</name>
<dbReference type="AlphaFoldDB" id="A0A9X2I395"/>
<reference evidence="8" key="1">
    <citation type="submission" date="2022-07" db="EMBL/GenBank/DDBJ databases">
        <title>Gramela sediminis sp. nov., isolated from deep-sea sediment of the Indian Ocean.</title>
        <authorList>
            <person name="Shi H."/>
        </authorList>
    </citation>
    <scope>NUCLEOTIDE SEQUENCE</scope>
    <source>
        <strain evidence="8">GC03-9</strain>
    </source>
</reference>
<protein>
    <submittedName>
        <fullName evidence="8">Acetyltransferase</fullName>
    </submittedName>
</protein>
<sequence length="203" mass="21557">MIIYGASGHSKVIIDIIRSGRHGTIDYIIDDNLEIRSLLGLPVLHKLPEDENQEIVYAIGNNHIRKELSEKYPVKPVKALIHNSAIISEYSEIMDGSVVMAKAVVNASAEVGEHCILNTSCIIEHDVMIGNFAHISPGTVITGGVRIGEGTQIGAGASVIPGINIGKWATIGAGAVVINDIPDNAVVVGNPGKIIKYNTHQNG</sequence>
<evidence type="ECO:0000256" key="2">
    <source>
        <dbReference type="ARBA" id="ARBA00022679"/>
    </source>
</evidence>
<dbReference type="InterPro" id="IPR020019">
    <property type="entry name" value="AcTrfase_PglD-like"/>
</dbReference>
<keyword evidence="9" id="KW-1185">Reference proteome</keyword>
<dbReference type="SUPFAM" id="SSF51161">
    <property type="entry name" value="Trimeric LpxA-like enzymes"/>
    <property type="match status" value="1"/>
</dbReference>
<evidence type="ECO:0000256" key="6">
    <source>
        <dbReference type="PIRSR" id="PIRSR620019-2"/>
    </source>
</evidence>
<keyword evidence="4" id="KW-0012">Acyltransferase</keyword>
<comment type="caution">
    <text evidence="8">The sequence shown here is derived from an EMBL/GenBank/DDBJ whole genome shotgun (WGS) entry which is preliminary data.</text>
</comment>
<dbReference type="PANTHER" id="PTHR43300">
    <property type="entry name" value="ACETYLTRANSFERASE"/>
    <property type="match status" value="1"/>
</dbReference>
<evidence type="ECO:0000256" key="3">
    <source>
        <dbReference type="ARBA" id="ARBA00022737"/>
    </source>
</evidence>
<feature type="site" description="Increases basicity of active site His" evidence="5">
    <location>
        <position position="126"/>
    </location>
</feature>
<feature type="binding site" evidence="6">
    <location>
        <position position="134"/>
    </location>
    <ligand>
        <name>acetyl-CoA</name>
        <dbReference type="ChEBI" id="CHEBI:57288"/>
    </ligand>
</feature>
<dbReference type="InterPro" id="IPR001451">
    <property type="entry name" value="Hexapep"/>
</dbReference>
<dbReference type="InterPro" id="IPR050179">
    <property type="entry name" value="Trans_hexapeptide_repeat"/>
</dbReference>
<evidence type="ECO:0000259" key="7">
    <source>
        <dbReference type="Pfam" id="PF17836"/>
    </source>
</evidence>
<dbReference type="NCBIfam" id="TIGR03570">
    <property type="entry name" value="NeuD_NnaD"/>
    <property type="match status" value="1"/>
</dbReference>
<dbReference type="InterPro" id="IPR041561">
    <property type="entry name" value="PglD_N"/>
</dbReference>
<proteinExistence type="inferred from homology"/>
<evidence type="ECO:0000256" key="4">
    <source>
        <dbReference type="ARBA" id="ARBA00023315"/>
    </source>
</evidence>
<dbReference type="Pfam" id="PF17836">
    <property type="entry name" value="PglD_N"/>
    <property type="match status" value="1"/>
</dbReference>
<feature type="active site" description="Proton acceptor" evidence="5">
    <location>
        <position position="125"/>
    </location>
</feature>
<dbReference type="Gene3D" id="2.160.10.10">
    <property type="entry name" value="Hexapeptide repeat proteins"/>
    <property type="match status" value="1"/>
</dbReference>
<accession>A0A9X2I395</accession>